<dbReference type="WBParaSite" id="nRc.2.0.1.t45742-RA">
    <property type="protein sequence ID" value="nRc.2.0.1.t45742-RA"/>
    <property type="gene ID" value="nRc.2.0.1.g45742"/>
</dbReference>
<keyword evidence="1" id="KW-1185">Reference proteome</keyword>
<dbReference type="Proteomes" id="UP000887565">
    <property type="component" value="Unplaced"/>
</dbReference>
<proteinExistence type="predicted"/>
<protein>
    <submittedName>
        <fullName evidence="2">Uncharacterized protein</fullName>
    </submittedName>
</protein>
<name>A0A915L4Q9_ROMCU</name>
<dbReference type="AlphaFoldDB" id="A0A915L4Q9"/>
<evidence type="ECO:0000313" key="1">
    <source>
        <dbReference type="Proteomes" id="UP000887565"/>
    </source>
</evidence>
<sequence>MYTKAENSKGPQNDFLAKKYLSTPSGNAANYISGSGPAKPVRPGSGKIWSPVDHCCAKFQNHGCKAEHKPMKYKSVNVGLEIWEKLMRKQKRLASATALKQQMVYHCVEANNLLNNLSSQREETENYTSYQRPRSCDRYNRLKYRVTIFPTKSTGVAMTTI</sequence>
<evidence type="ECO:0000313" key="2">
    <source>
        <dbReference type="WBParaSite" id="nRc.2.0.1.t45742-RA"/>
    </source>
</evidence>
<accession>A0A915L4Q9</accession>
<organism evidence="1 2">
    <name type="scientific">Romanomermis culicivorax</name>
    <name type="common">Nematode worm</name>
    <dbReference type="NCBI Taxonomy" id="13658"/>
    <lineage>
        <taxon>Eukaryota</taxon>
        <taxon>Metazoa</taxon>
        <taxon>Ecdysozoa</taxon>
        <taxon>Nematoda</taxon>
        <taxon>Enoplea</taxon>
        <taxon>Dorylaimia</taxon>
        <taxon>Mermithida</taxon>
        <taxon>Mermithoidea</taxon>
        <taxon>Mermithidae</taxon>
        <taxon>Romanomermis</taxon>
    </lineage>
</organism>
<reference evidence="2" key="1">
    <citation type="submission" date="2022-11" db="UniProtKB">
        <authorList>
            <consortium name="WormBaseParasite"/>
        </authorList>
    </citation>
    <scope>IDENTIFICATION</scope>
</reference>